<dbReference type="InterPro" id="IPR050572">
    <property type="entry name" value="Fe-S_Ferredoxin"/>
</dbReference>
<keyword evidence="3 8" id="KW-0004">4Fe-4S</keyword>
<comment type="function">
    <text evidence="8">Ferredoxins are iron-sulfur proteins that transfer electrons in a wide variety of metabolic reactions.</text>
</comment>
<sequence>MAYFIDPDRCIECGACMNDCPTDCITAGSPYTIEPSRCIECGACFDICPTDAPNPK</sequence>
<dbReference type="OrthoDB" id="9803397at2"/>
<keyword evidence="2 8" id="KW-0813">Transport</keyword>
<dbReference type="RefSeq" id="WP_161253175.1">
    <property type="nucleotide sequence ID" value="NZ_WXEY01000001.1"/>
</dbReference>
<dbReference type="EMBL" id="WXEY01000001">
    <property type="protein sequence ID" value="MZP28186.1"/>
    <property type="molecule type" value="Genomic_DNA"/>
</dbReference>
<comment type="cofactor">
    <cofactor evidence="1 8">
        <name>[4Fe-4S] cluster</name>
        <dbReference type="ChEBI" id="CHEBI:49883"/>
    </cofactor>
</comment>
<dbReference type="PANTHER" id="PTHR43687:SF1">
    <property type="entry name" value="FERREDOXIN III"/>
    <property type="match status" value="1"/>
</dbReference>
<evidence type="ECO:0000256" key="4">
    <source>
        <dbReference type="ARBA" id="ARBA00022723"/>
    </source>
</evidence>
<dbReference type="InterPro" id="IPR017900">
    <property type="entry name" value="4Fe4S_Fe_S_CS"/>
</dbReference>
<proteinExistence type="predicted"/>
<keyword evidence="5 8" id="KW-0249">Electron transport</keyword>
<evidence type="ECO:0000256" key="3">
    <source>
        <dbReference type="ARBA" id="ARBA00022485"/>
    </source>
</evidence>
<dbReference type="PROSITE" id="PS51379">
    <property type="entry name" value="4FE4S_FER_2"/>
    <property type="match status" value="2"/>
</dbReference>
<feature type="domain" description="4Fe-4S ferredoxin-type" evidence="9">
    <location>
        <begin position="31"/>
        <end position="56"/>
    </location>
</feature>
<dbReference type="GO" id="GO:0046872">
    <property type="term" value="F:metal ion binding"/>
    <property type="evidence" value="ECO:0007669"/>
    <property type="project" value="UniProtKB-UniRule"/>
</dbReference>
<dbReference type="PRINTS" id="PR00354">
    <property type="entry name" value="7FE8SFRDOXIN"/>
</dbReference>
<dbReference type="Pfam" id="PF13237">
    <property type="entry name" value="Fer4_10"/>
    <property type="match status" value="1"/>
</dbReference>
<reference evidence="10 11" key="1">
    <citation type="submission" date="2020-01" db="EMBL/GenBank/DDBJ databases">
        <title>Whole-genome sequence of Heliobacterium undosum DSM 13378.</title>
        <authorList>
            <person name="Kyndt J.A."/>
            <person name="Meyer T.E."/>
        </authorList>
    </citation>
    <scope>NUCLEOTIDE SEQUENCE [LARGE SCALE GENOMIC DNA]</scope>
    <source>
        <strain evidence="10 11">DSM 13378</strain>
    </source>
</reference>
<comment type="caution">
    <text evidence="10">The sequence shown here is derived from an EMBL/GenBank/DDBJ whole genome shotgun (WGS) entry which is preliminary data.</text>
</comment>
<evidence type="ECO:0000313" key="11">
    <source>
        <dbReference type="Proteomes" id="UP000463470"/>
    </source>
</evidence>
<dbReference type="SUPFAM" id="SSF54862">
    <property type="entry name" value="4Fe-4S ferredoxins"/>
    <property type="match status" value="1"/>
</dbReference>
<evidence type="ECO:0000256" key="8">
    <source>
        <dbReference type="RuleBase" id="RU365098"/>
    </source>
</evidence>
<keyword evidence="4 8" id="KW-0479">Metal-binding</keyword>
<keyword evidence="11" id="KW-1185">Reference proteome</keyword>
<evidence type="ECO:0000256" key="2">
    <source>
        <dbReference type="ARBA" id="ARBA00022448"/>
    </source>
</evidence>
<dbReference type="GO" id="GO:0009055">
    <property type="term" value="F:electron transfer activity"/>
    <property type="evidence" value="ECO:0007669"/>
    <property type="project" value="UniProtKB-UniRule"/>
</dbReference>
<evidence type="ECO:0000256" key="6">
    <source>
        <dbReference type="ARBA" id="ARBA00023004"/>
    </source>
</evidence>
<keyword evidence="6 8" id="KW-0408">Iron</keyword>
<gene>
    <name evidence="10" type="ORF">GTO91_00410</name>
</gene>
<evidence type="ECO:0000256" key="7">
    <source>
        <dbReference type="ARBA" id="ARBA00023014"/>
    </source>
</evidence>
<dbReference type="AlphaFoldDB" id="A0A845KYS5"/>
<dbReference type="InterPro" id="IPR000813">
    <property type="entry name" value="7Fe_ferredoxin"/>
</dbReference>
<dbReference type="Proteomes" id="UP000463470">
    <property type="component" value="Unassembled WGS sequence"/>
</dbReference>
<name>A0A845KYS5_9FIRM</name>
<evidence type="ECO:0000259" key="9">
    <source>
        <dbReference type="PROSITE" id="PS51379"/>
    </source>
</evidence>
<organism evidence="10 11">
    <name type="scientific">Heliomicrobium undosum</name>
    <dbReference type="NCBI Taxonomy" id="121734"/>
    <lineage>
        <taxon>Bacteria</taxon>
        <taxon>Bacillati</taxon>
        <taxon>Bacillota</taxon>
        <taxon>Clostridia</taxon>
        <taxon>Eubacteriales</taxon>
        <taxon>Heliobacteriaceae</taxon>
        <taxon>Heliomicrobium</taxon>
    </lineage>
</organism>
<keyword evidence="7 8" id="KW-0411">Iron-sulfur</keyword>
<dbReference type="GO" id="GO:0051539">
    <property type="term" value="F:4 iron, 4 sulfur cluster binding"/>
    <property type="evidence" value="ECO:0007669"/>
    <property type="project" value="UniProtKB-UniRule"/>
</dbReference>
<dbReference type="InterPro" id="IPR017896">
    <property type="entry name" value="4Fe4S_Fe-S-bd"/>
</dbReference>
<dbReference type="PANTHER" id="PTHR43687">
    <property type="entry name" value="ADENYLYLSULFATE REDUCTASE, BETA SUBUNIT"/>
    <property type="match status" value="1"/>
</dbReference>
<dbReference type="Gene3D" id="3.30.70.20">
    <property type="match status" value="1"/>
</dbReference>
<protein>
    <recommendedName>
        <fullName evidence="8">Ferredoxin</fullName>
    </recommendedName>
</protein>
<evidence type="ECO:0000256" key="5">
    <source>
        <dbReference type="ARBA" id="ARBA00022982"/>
    </source>
</evidence>
<dbReference type="PROSITE" id="PS00198">
    <property type="entry name" value="4FE4S_FER_1"/>
    <property type="match status" value="2"/>
</dbReference>
<accession>A0A845KYS5</accession>
<evidence type="ECO:0000313" key="10">
    <source>
        <dbReference type="EMBL" id="MZP28186.1"/>
    </source>
</evidence>
<evidence type="ECO:0000256" key="1">
    <source>
        <dbReference type="ARBA" id="ARBA00001966"/>
    </source>
</evidence>
<feature type="domain" description="4Fe-4S ferredoxin-type" evidence="9">
    <location>
        <begin position="1"/>
        <end position="30"/>
    </location>
</feature>